<keyword evidence="2" id="KW-1133">Transmembrane helix</keyword>
<protein>
    <submittedName>
        <fullName evidence="4">M56 family metallopeptidase</fullName>
    </submittedName>
</protein>
<dbReference type="Pfam" id="PF05569">
    <property type="entry name" value="Peptidase_M56"/>
    <property type="match status" value="1"/>
</dbReference>
<keyword evidence="2" id="KW-0472">Membrane</keyword>
<evidence type="ECO:0000259" key="3">
    <source>
        <dbReference type="Pfam" id="PF05569"/>
    </source>
</evidence>
<dbReference type="Proteomes" id="UP001596052">
    <property type="component" value="Unassembled WGS sequence"/>
</dbReference>
<evidence type="ECO:0000313" key="4">
    <source>
        <dbReference type="EMBL" id="MFC5455000.1"/>
    </source>
</evidence>
<feature type="transmembrane region" description="Helical" evidence="2">
    <location>
        <begin position="313"/>
        <end position="333"/>
    </location>
</feature>
<comment type="caution">
    <text evidence="4">The sequence shown here is derived from an EMBL/GenBank/DDBJ whole genome shotgun (WGS) entry which is preliminary data.</text>
</comment>
<feature type="transmembrane region" description="Helical" evidence="2">
    <location>
        <begin position="110"/>
        <end position="131"/>
    </location>
</feature>
<gene>
    <name evidence="4" type="ORF">ACFQDI_09060</name>
</gene>
<evidence type="ECO:0000256" key="1">
    <source>
        <dbReference type="SAM" id="MobiDB-lite"/>
    </source>
</evidence>
<dbReference type="PANTHER" id="PTHR34978">
    <property type="entry name" value="POSSIBLE SENSOR-TRANSDUCER PROTEIN BLAR"/>
    <property type="match status" value="1"/>
</dbReference>
<feature type="domain" description="Peptidase M56" evidence="3">
    <location>
        <begin position="22"/>
        <end position="300"/>
    </location>
</feature>
<feature type="transmembrane region" description="Helical" evidence="2">
    <location>
        <begin position="20"/>
        <end position="40"/>
    </location>
</feature>
<dbReference type="InterPro" id="IPR008756">
    <property type="entry name" value="Peptidase_M56"/>
</dbReference>
<dbReference type="InterPro" id="IPR052173">
    <property type="entry name" value="Beta-lactam_resp_regulator"/>
</dbReference>
<keyword evidence="5" id="KW-1185">Reference proteome</keyword>
<keyword evidence="2" id="KW-0812">Transmembrane</keyword>
<evidence type="ECO:0000313" key="5">
    <source>
        <dbReference type="Proteomes" id="UP001596052"/>
    </source>
</evidence>
<dbReference type="CDD" id="cd07341">
    <property type="entry name" value="M56_BlaR1_MecR1_like"/>
    <property type="match status" value="1"/>
</dbReference>
<proteinExistence type="predicted"/>
<feature type="region of interest" description="Disordered" evidence="1">
    <location>
        <begin position="457"/>
        <end position="480"/>
    </location>
</feature>
<name>A0ABW0KNL5_9BACT</name>
<dbReference type="PANTHER" id="PTHR34978:SF3">
    <property type="entry name" value="SLR0241 PROTEIN"/>
    <property type="match status" value="1"/>
</dbReference>
<feature type="transmembrane region" description="Helical" evidence="2">
    <location>
        <begin position="52"/>
        <end position="70"/>
    </location>
</feature>
<dbReference type="EMBL" id="JBHSMQ010000003">
    <property type="protein sequence ID" value="MFC5455000.1"/>
    <property type="molecule type" value="Genomic_DNA"/>
</dbReference>
<dbReference type="RefSeq" id="WP_377165652.1">
    <property type="nucleotide sequence ID" value="NZ_JBHSMQ010000003.1"/>
</dbReference>
<reference evidence="5" key="1">
    <citation type="journal article" date="2019" name="Int. J. Syst. Evol. Microbiol.">
        <title>The Global Catalogue of Microorganisms (GCM) 10K type strain sequencing project: providing services to taxonomists for standard genome sequencing and annotation.</title>
        <authorList>
            <consortium name="The Broad Institute Genomics Platform"/>
            <consortium name="The Broad Institute Genome Sequencing Center for Infectious Disease"/>
            <person name="Wu L."/>
            <person name="Ma J."/>
        </authorList>
    </citation>
    <scope>NUCLEOTIDE SEQUENCE [LARGE SCALE GENOMIC DNA]</scope>
    <source>
        <strain evidence="5">CGMCC 4.1469</strain>
    </source>
</reference>
<organism evidence="4 5">
    <name type="scientific">Prosthecobacter fluviatilis</name>
    <dbReference type="NCBI Taxonomy" id="445931"/>
    <lineage>
        <taxon>Bacteria</taxon>
        <taxon>Pseudomonadati</taxon>
        <taxon>Verrucomicrobiota</taxon>
        <taxon>Verrucomicrobiia</taxon>
        <taxon>Verrucomicrobiales</taxon>
        <taxon>Verrucomicrobiaceae</taxon>
        <taxon>Prosthecobacter</taxon>
    </lineage>
</organism>
<sequence>MNIWFEDLLRFLTQNPNFGLLASALLTSTAVVCVAKTVALQLRRRSARARSIVWRIAMLALLAVGVWRLMPEAAPPVAVVEWRVSFPAALPDEPALPALVLPEKSAWQRVLMFLEGASIQLWLGTATVLLLRRVLRAWAGLLWLRRRSDQAPDFIQRLLWKMNAPDGLQCRVAQRLHSPMLSGWRRPVIWLPPDAAQWDERRLGVVLRHELAHLQRADVAWQWLAQCTACLWWWQPLAWLALSSLRNETEHAADDAAVLAGESMHDYARTLVEIAASLPSSLGKLPGVAMFGGESVQRRVRELMKASQWRGRIGVGALSLISLVAVILAVLAATKVEFKPKAPMYQSEAKLVAGGLDDKVENWQAWRDDFNGTITETLESSEMKRRALERTRALHPDLRGRDVEIHVSLQEPQMQGSSMFGVQALSEDREYARVFLDALLDEFIAFRQAIRRQSGGKALQKLSQDERANPPPGSAESRDYVAIQKRAQPATEVMQSGLVPVWKLWRKE</sequence>
<evidence type="ECO:0000256" key="2">
    <source>
        <dbReference type="SAM" id="Phobius"/>
    </source>
</evidence>
<accession>A0ABW0KNL5</accession>